<evidence type="ECO:0000313" key="1">
    <source>
        <dbReference type="EMBL" id="TCT26374.1"/>
    </source>
</evidence>
<dbReference type="AlphaFoldDB" id="A0A4R3NA87"/>
<accession>A0A4R3NA87</accession>
<dbReference type="RefSeq" id="WP_132370739.1">
    <property type="nucleotide sequence ID" value="NZ_SMAN01000002.1"/>
</dbReference>
<organism evidence="1 2">
    <name type="scientific">Melghiribacillus thermohalophilus</name>
    <dbReference type="NCBI Taxonomy" id="1324956"/>
    <lineage>
        <taxon>Bacteria</taxon>
        <taxon>Bacillati</taxon>
        <taxon>Bacillota</taxon>
        <taxon>Bacilli</taxon>
        <taxon>Bacillales</taxon>
        <taxon>Bacillaceae</taxon>
        <taxon>Melghiribacillus</taxon>
    </lineage>
</organism>
<comment type="caution">
    <text evidence="1">The sequence shown here is derived from an EMBL/GenBank/DDBJ whole genome shotgun (WGS) entry which is preliminary data.</text>
</comment>
<proteinExistence type="predicted"/>
<evidence type="ECO:0000313" key="2">
    <source>
        <dbReference type="Proteomes" id="UP000294650"/>
    </source>
</evidence>
<keyword evidence="2" id="KW-1185">Reference proteome</keyword>
<reference evidence="1 2" key="1">
    <citation type="submission" date="2019-03" db="EMBL/GenBank/DDBJ databases">
        <title>Genomic Encyclopedia of Type Strains, Phase IV (KMG-IV): sequencing the most valuable type-strain genomes for metagenomic binning, comparative biology and taxonomic classification.</title>
        <authorList>
            <person name="Goeker M."/>
        </authorList>
    </citation>
    <scope>NUCLEOTIDE SEQUENCE [LARGE SCALE GENOMIC DNA]</scope>
    <source>
        <strain evidence="1 2">DSM 25894</strain>
    </source>
</reference>
<protein>
    <submittedName>
        <fullName evidence="1">Uncharacterized protein</fullName>
    </submittedName>
</protein>
<dbReference type="OrthoDB" id="9803188at2"/>
<name>A0A4R3NA87_9BACI</name>
<sequence length="81" mass="9718">MEQTLINSPRLSTKYRRLYIITEDGIPLYEVNEWLEANSRNSYGTGVSCANEIMDYLRFLKKLEIHYREVKRKSIIEEFIK</sequence>
<dbReference type="Proteomes" id="UP000294650">
    <property type="component" value="Unassembled WGS sequence"/>
</dbReference>
<dbReference type="EMBL" id="SMAN01000002">
    <property type="protein sequence ID" value="TCT26374.1"/>
    <property type="molecule type" value="Genomic_DNA"/>
</dbReference>
<gene>
    <name evidence="1" type="ORF">EDD68_10275</name>
</gene>